<comment type="caution">
    <text evidence="2">The sequence shown here is derived from an EMBL/GenBank/DDBJ whole genome shotgun (WGS) entry which is preliminary data.</text>
</comment>
<feature type="compositionally biased region" description="Polar residues" evidence="1">
    <location>
        <begin position="239"/>
        <end position="254"/>
    </location>
</feature>
<gene>
    <name evidence="2" type="ORF">VKT23_007474</name>
</gene>
<keyword evidence="3" id="KW-1185">Reference proteome</keyword>
<feature type="compositionally biased region" description="Acidic residues" evidence="1">
    <location>
        <begin position="170"/>
        <end position="193"/>
    </location>
</feature>
<reference evidence="2 3" key="1">
    <citation type="submission" date="2024-01" db="EMBL/GenBank/DDBJ databases">
        <title>A draft genome for the cacao thread blight pathogen Marasmiellus scandens.</title>
        <authorList>
            <person name="Baruah I.K."/>
            <person name="Leung J."/>
            <person name="Bukari Y."/>
            <person name="Amoako-Attah I."/>
            <person name="Meinhardt L.W."/>
            <person name="Bailey B.A."/>
            <person name="Cohen S.P."/>
        </authorList>
    </citation>
    <scope>NUCLEOTIDE SEQUENCE [LARGE SCALE GENOMIC DNA]</scope>
    <source>
        <strain evidence="2 3">GH-19</strain>
    </source>
</reference>
<feature type="region of interest" description="Disordered" evidence="1">
    <location>
        <begin position="441"/>
        <end position="480"/>
    </location>
</feature>
<evidence type="ECO:0000313" key="3">
    <source>
        <dbReference type="Proteomes" id="UP001498398"/>
    </source>
</evidence>
<feature type="compositionally biased region" description="Low complexity" evidence="1">
    <location>
        <begin position="1"/>
        <end position="14"/>
    </location>
</feature>
<feature type="compositionally biased region" description="Basic residues" evidence="1">
    <location>
        <begin position="68"/>
        <end position="79"/>
    </location>
</feature>
<sequence length="726" mass="78985">MDAFVSSSPSCSSSVQLKSPTQYMSNDDPDSYFESDSYDTPNDSEFIPPRPTSRLGFHDIGGSSQVRSHTKSRRSHSRSRSTTFKWTRSLFQKMGFDSSLSANNRNVGCDREPNHYDGQVQTATTTHVHDISAEEDTYTRAVSPSPSCSSLENIPLEDISFTLSSSGSDSDSDSDLSDSDLDLDSLLDMDEDPREPCPAVPPTTSITAIAATSFCTISDNAPAVSSSHSSAVSDELEHSPSSASAPQPRISTKYSCLPSPLSPHYRSSSDTSASTQPSTPAPQLIPARHDYDHHGHSLHSLQHQKWYWSMREEAWAEYAVYVTSSKSCDAYDGIKTSPEKSFVEKFPSLFGISSKTATTSSTLLTVSSTPEASPPPMTLHPRWGDLSSLRDAWCVHLDRYFVDLPLWSIRKALWMADVHSCGRSRLCGSMLPDVSEAIPGRSRRFGLGSNVDDDDETSTVDESSSDVCDDDEEDEDDGDMDCDTDSMRMSMLTGFSDDSDVTLVDQDDEQGVDDDSGDNHIDSVGRIDEGERTVTIRDFDPNLDGEEEFFEDVCLEDLDQRDRSFIVSDSASTSALGPLGLGLSAMSSTSSSSLCYLASSSSATSCSVSASSSLGSGLGAYFASTLGEGSPPQVHFSYMPLPPVSQSRSRSKKVGKRKPDSKDLQTQKFNTQMHHWPTSWYARSEVLLQLARRDREAYVSKMQVGPEVVSGSALASSSSSSKILCA</sequence>
<organism evidence="2 3">
    <name type="scientific">Marasmiellus scandens</name>
    <dbReference type="NCBI Taxonomy" id="2682957"/>
    <lineage>
        <taxon>Eukaryota</taxon>
        <taxon>Fungi</taxon>
        <taxon>Dikarya</taxon>
        <taxon>Basidiomycota</taxon>
        <taxon>Agaricomycotina</taxon>
        <taxon>Agaricomycetes</taxon>
        <taxon>Agaricomycetidae</taxon>
        <taxon>Agaricales</taxon>
        <taxon>Marasmiineae</taxon>
        <taxon>Omphalotaceae</taxon>
        <taxon>Marasmiellus</taxon>
    </lineage>
</organism>
<feature type="compositionally biased region" description="Polar residues" evidence="1">
    <location>
        <begin position="15"/>
        <end position="25"/>
    </location>
</feature>
<feature type="region of interest" description="Disordered" evidence="1">
    <location>
        <begin position="1"/>
        <end position="81"/>
    </location>
</feature>
<feature type="region of interest" description="Disordered" evidence="1">
    <location>
        <begin position="162"/>
        <end position="203"/>
    </location>
</feature>
<feature type="region of interest" description="Disordered" evidence="1">
    <location>
        <begin position="225"/>
        <end position="291"/>
    </location>
</feature>
<evidence type="ECO:0000313" key="2">
    <source>
        <dbReference type="EMBL" id="KAK7462896.1"/>
    </source>
</evidence>
<feature type="region of interest" description="Disordered" evidence="1">
    <location>
        <begin position="634"/>
        <end position="669"/>
    </location>
</feature>
<feature type="compositionally biased region" description="Low complexity" evidence="1">
    <location>
        <begin position="268"/>
        <end position="282"/>
    </location>
</feature>
<feature type="compositionally biased region" description="Acidic residues" evidence="1">
    <location>
        <begin position="451"/>
        <end position="480"/>
    </location>
</feature>
<proteinExistence type="predicted"/>
<evidence type="ECO:0000256" key="1">
    <source>
        <dbReference type="SAM" id="MobiDB-lite"/>
    </source>
</evidence>
<protein>
    <submittedName>
        <fullName evidence="2">Uncharacterized protein</fullName>
    </submittedName>
</protein>
<name>A0ABR1JJZ3_9AGAR</name>
<feature type="compositionally biased region" description="Acidic residues" evidence="1">
    <location>
        <begin position="27"/>
        <end position="37"/>
    </location>
</feature>
<dbReference type="EMBL" id="JBANRG010000010">
    <property type="protein sequence ID" value="KAK7462896.1"/>
    <property type="molecule type" value="Genomic_DNA"/>
</dbReference>
<dbReference type="Proteomes" id="UP001498398">
    <property type="component" value="Unassembled WGS sequence"/>
</dbReference>
<accession>A0ABR1JJZ3</accession>